<keyword evidence="4" id="KW-1185">Reference proteome</keyword>
<accession>A0A8S1XL79</accession>
<dbReference type="SMART" id="SM00028">
    <property type="entry name" value="TPR"/>
    <property type="match status" value="2"/>
</dbReference>
<evidence type="ECO:0000256" key="2">
    <source>
        <dbReference type="ARBA" id="ARBA00022803"/>
    </source>
</evidence>
<reference evidence="3" key="1">
    <citation type="submission" date="2021-01" db="EMBL/GenBank/DDBJ databases">
        <authorList>
            <consortium name="Genoscope - CEA"/>
            <person name="William W."/>
        </authorList>
    </citation>
    <scope>NUCLEOTIDE SEQUENCE</scope>
</reference>
<dbReference type="Proteomes" id="UP000683925">
    <property type="component" value="Unassembled WGS sequence"/>
</dbReference>
<protein>
    <recommendedName>
        <fullName evidence="5">Tetratricopeptide repeat protein</fullName>
    </recommendedName>
</protein>
<evidence type="ECO:0000313" key="3">
    <source>
        <dbReference type="EMBL" id="CAD8201936.1"/>
    </source>
</evidence>
<dbReference type="Pfam" id="PF00515">
    <property type="entry name" value="TPR_1"/>
    <property type="match status" value="1"/>
</dbReference>
<evidence type="ECO:0008006" key="5">
    <source>
        <dbReference type="Google" id="ProtNLM"/>
    </source>
</evidence>
<dbReference type="AlphaFoldDB" id="A0A8S1XL79"/>
<keyword evidence="1" id="KW-0677">Repeat</keyword>
<name>A0A8S1XL79_PAROT</name>
<keyword evidence="2" id="KW-0802">TPR repeat</keyword>
<comment type="caution">
    <text evidence="3">The sequence shown here is derived from an EMBL/GenBank/DDBJ whole genome shotgun (WGS) entry which is preliminary data.</text>
</comment>
<evidence type="ECO:0000256" key="1">
    <source>
        <dbReference type="ARBA" id="ARBA00022737"/>
    </source>
</evidence>
<dbReference type="PANTHER" id="PTHR44943">
    <property type="entry name" value="CELLULOSE SYNTHASE OPERON PROTEIN C"/>
    <property type="match status" value="1"/>
</dbReference>
<dbReference type="Pfam" id="PF13181">
    <property type="entry name" value="TPR_8"/>
    <property type="match status" value="1"/>
</dbReference>
<dbReference type="InterPro" id="IPR019734">
    <property type="entry name" value="TPR_rpt"/>
</dbReference>
<proteinExistence type="predicted"/>
<dbReference type="PANTHER" id="PTHR44943:SF4">
    <property type="entry name" value="TPR REPEAT-CONTAINING PROTEIN MJ0798"/>
    <property type="match status" value="1"/>
</dbReference>
<gene>
    <name evidence="3" type="ORF">POCTA_138.1.T1250224</name>
</gene>
<evidence type="ECO:0000313" key="4">
    <source>
        <dbReference type="Proteomes" id="UP000683925"/>
    </source>
</evidence>
<dbReference type="EMBL" id="CAJJDP010000125">
    <property type="protein sequence ID" value="CAD8201936.1"/>
    <property type="molecule type" value="Genomic_DNA"/>
</dbReference>
<sequence length="174" mass="20020">MQYDKGFALADINQFLEAIKRFKEDLRYDLAQIGKGSALTKLEQYQDAINCYTEAISINHKFDTAWSGKGQALGSLYQQNEEIECFNQAISINPKYAELLLFCCIGNGYWSESLYKKLTIKVMKHYHLHKQRIQQYCVIKFPKKSDLLKLITSNIDLAIAIGQLRILAVLNLVF</sequence>
<dbReference type="InterPro" id="IPR051685">
    <property type="entry name" value="Ycf3/AcsC/BcsC/TPR_MFPF"/>
</dbReference>
<organism evidence="3 4">
    <name type="scientific">Paramecium octaurelia</name>
    <dbReference type="NCBI Taxonomy" id="43137"/>
    <lineage>
        <taxon>Eukaryota</taxon>
        <taxon>Sar</taxon>
        <taxon>Alveolata</taxon>
        <taxon>Ciliophora</taxon>
        <taxon>Intramacronucleata</taxon>
        <taxon>Oligohymenophorea</taxon>
        <taxon>Peniculida</taxon>
        <taxon>Parameciidae</taxon>
        <taxon>Paramecium</taxon>
    </lineage>
</organism>